<evidence type="ECO:0000313" key="7">
    <source>
        <dbReference type="EMBL" id="DAG00511.1"/>
    </source>
</evidence>
<keyword evidence="3" id="KW-0235">DNA replication</keyword>
<evidence type="ECO:0000256" key="2">
    <source>
        <dbReference type="ARBA" id="ARBA00022695"/>
    </source>
</evidence>
<reference evidence="7" key="1">
    <citation type="journal article" date="2021" name="Proc. Natl. Acad. Sci. U.S.A.">
        <title>A Catalog of Tens of Thousands of Viruses from Human Metagenomes Reveals Hidden Associations with Chronic Diseases.</title>
        <authorList>
            <person name="Tisza M.J."/>
            <person name="Buck C.B."/>
        </authorList>
    </citation>
    <scope>NUCLEOTIDE SEQUENCE</scope>
    <source>
        <strain evidence="7">CtJ2i1</strain>
    </source>
</reference>
<dbReference type="InterPro" id="IPR011708">
    <property type="entry name" value="DNA_pol3_alpha_NTPase_dom"/>
</dbReference>
<dbReference type="EMBL" id="BK016182">
    <property type="protein sequence ID" value="DAG00511.1"/>
    <property type="molecule type" value="Genomic_DNA"/>
</dbReference>
<dbReference type="GO" id="GO:0008408">
    <property type="term" value="F:3'-5' exonuclease activity"/>
    <property type="evidence" value="ECO:0007669"/>
    <property type="project" value="InterPro"/>
</dbReference>
<name>A0A8S5V1L8_9CAUD</name>
<dbReference type="InterPro" id="IPR040982">
    <property type="entry name" value="DNA_pol3_finger"/>
</dbReference>
<keyword evidence="4" id="KW-0239">DNA-directed DNA polymerase</keyword>
<feature type="domain" description="DNA polymerase III alpha subunit finger" evidence="6">
    <location>
        <begin position="201"/>
        <end position="320"/>
    </location>
</feature>
<proteinExistence type="predicted"/>
<evidence type="ECO:0000259" key="5">
    <source>
        <dbReference type="Pfam" id="PF07733"/>
    </source>
</evidence>
<evidence type="ECO:0000256" key="1">
    <source>
        <dbReference type="ARBA" id="ARBA00022679"/>
    </source>
</evidence>
<feature type="domain" description="Bacterial DNA polymerase III alpha subunit NTPase" evidence="5">
    <location>
        <begin position="13"/>
        <end position="145"/>
    </location>
</feature>
<evidence type="ECO:0000256" key="4">
    <source>
        <dbReference type="ARBA" id="ARBA00022932"/>
    </source>
</evidence>
<keyword evidence="1" id="KW-0808">Transferase</keyword>
<dbReference type="Pfam" id="PF07733">
    <property type="entry name" value="DNA_pol3_alpha"/>
    <property type="match status" value="1"/>
</dbReference>
<dbReference type="PANTHER" id="PTHR32294">
    <property type="entry name" value="DNA POLYMERASE III SUBUNIT ALPHA"/>
    <property type="match status" value="1"/>
</dbReference>
<dbReference type="GO" id="GO:0006260">
    <property type="term" value="P:DNA replication"/>
    <property type="evidence" value="ECO:0007669"/>
    <property type="project" value="UniProtKB-KW"/>
</dbReference>
<sequence>MYLSKEKCENFVKEKCWNKLNELQLPSAYVDRLNKELNILVKQDMCEYIYIVYDYVQFCRKENIATGYGRGSSVGSLVLYLLDINKVDPVKFELSFERFSAGHNADIDLDVDTVRRDEVFEYILNKYKKYAYRLYTVNKNGSKQLHPSGIVIDLHNNYDYIMIDGVRCINKDKYNNLPKFDILSLRNLGLYQNIIQKYNININFDDQKVWEYMWNYPDDLFLLGGEVKKYIKDFKPNNIKELCNLLALVRSPEGAKTYTERRDGKWFKKSSYYDFVKDTYGIITYQEQLLNIISQFFKLEDAYTLMKDKNKVHKQLVIDTAKKYNCKWLYQLYDMNKYLYNKSHGIAYAHVSYINAYLQYYYPDEFKEDTVVEVQNTFKYKKLTLESKFKTEIENEEIICGFDKIKGFGETTYNELKIVDKKKILNFIYNMNKNIAQQLIRLGVFNEVLELSSVDIFNMYLENKGIKNRVNYIDQDKEYEKIYGIW</sequence>
<dbReference type="InterPro" id="IPR004805">
    <property type="entry name" value="DnaE2/DnaE/PolC"/>
</dbReference>
<dbReference type="GO" id="GO:0003887">
    <property type="term" value="F:DNA-directed DNA polymerase activity"/>
    <property type="evidence" value="ECO:0007669"/>
    <property type="project" value="UniProtKB-KW"/>
</dbReference>
<evidence type="ECO:0000256" key="3">
    <source>
        <dbReference type="ARBA" id="ARBA00022705"/>
    </source>
</evidence>
<keyword evidence="2" id="KW-0548">Nucleotidyltransferase</keyword>
<protein>
    <submittedName>
        <fullName evidence="7">DNA polymerase III, alpha subunit</fullName>
    </submittedName>
</protein>
<dbReference type="PANTHER" id="PTHR32294:SF0">
    <property type="entry name" value="DNA POLYMERASE III SUBUNIT ALPHA"/>
    <property type="match status" value="1"/>
</dbReference>
<evidence type="ECO:0000259" key="6">
    <source>
        <dbReference type="Pfam" id="PF17657"/>
    </source>
</evidence>
<dbReference type="Pfam" id="PF17657">
    <property type="entry name" value="DNA_pol3_finger"/>
    <property type="match status" value="1"/>
</dbReference>
<organism evidence="7">
    <name type="scientific">Myoviridae sp. ctJ2i1</name>
    <dbReference type="NCBI Taxonomy" id="2825079"/>
    <lineage>
        <taxon>Viruses</taxon>
        <taxon>Duplodnaviria</taxon>
        <taxon>Heunggongvirae</taxon>
        <taxon>Uroviricota</taxon>
        <taxon>Caudoviricetes</taxon>
    </lineage>
</organism>
<accession>A0A8S5V1L8</accession>